<reference evidence="4" key="1">
    <citation type="journal article" date="2021" name="Open Biol.">
        <title>Shared evolutionary footprints suggest mitochondrial oxidative damage underlies multiple complex I losses in fungi.</title>
        <authorList>
            <person name="Schikora-Tamarit M.A."/>
            <person name="Marcet-Houben M."/>
            <person name="Nosek J."/>
            <person name="Gabaldon T."/>
        </authorList>
    </citation>
    <scope>NUCLEOTIDE SEQUENCE</scope>
    <source>
        <strain evidence="4">CBS2887</strain>
    </source>
</reference>
<feature type="transmembrane region" description="Helical" evidence="2">
    <location>
        <begin position="102"/>
        <end position="123"/>
    </location>
</feature>
<feature type="transmembrane region" description="Helical" evidence="2">
    <location>
        <begin position="393"/>
        <end position="414"/>
    </location>
</feature>
<reference evidence="4" key="2">
    <citation type="submission" date="2021-01" db="EMBL/GenBank/DDBJ databases">
        <authorList>
            <person name="Schikora-Tamarit M.A."/>
        </authorList>
    </citation>
    <scope>NUCLEOTIDE SEQUENCE</scope>
    <source>
        <strain evidence="4">CBS2887</strain>
    </source>
</reference>
<dbReference type="Pfam" id="PF12051">
    <property type="entry name" value="DUF3533"/>
    <property type="match status" value="1"/>
</dbReference>
<feature type="transmembrane region" description="Helical" evidence="2">
    <location>
        <begin position="309"/>
        <end position="331"/>
    </location>
</feature>
<feature type="region of interest" description="Disordered" evidence="1">
    <location>
        <begin position="1"/>
        <end position="29"/>
    </location>
</feature>
<evidence type="ECO:0000313" key="4">
    <source>
        <dbReference type="EMBL" id="KAH3674952.1"/>
    </source>
</evidence>
<evidence type="ECO:0000256" key="2">
    <source>
        <dbReference type="SAM" id="Phobius"/>
    </source>
</evidence>
<dbReference type="PANTHER" id="PTHR34814">
    <property type="entry name" value="NITROSOGUANIDINE RESISTANCE PROTEIN SNG1"/>
    <property type="match status" value="1"/>
</dbReference>
<gene>
    <name evidence="4" type="ORF">WICPIJ_009397</name>
</gene>
<keyword evidence="2" id="KW-1133">Transmembrane helix</keyword>
<feature type="transmembrane region" description="Helical" evidence="2">
    <location>
        <begin position="352"/>
        <end position="373"/>
    </location>
</feature>
<keyword evidence="2" id="KW-0812">Transmembrane</keyword>
<keyword evidence="2" id="KW-0472">Membrane</keyword>
<evidence type="ECO:0000259" key="3">
    <source>
        <dbReference type="Pfam" id="PF12051"/>
    </source>
</evidence>
<dbReference type="InterPro" id="IPR053001">
    <property type="entry name" value="MNNG_permease-like"/>
</dbReference>
<feature type="transmembrane region" description="Helical" evidence="2">
    <location>
        <begin position="474"/>
        <end position="498"/>
    </location>
</feature>
<dbReference type="InterPro" id="IPR022703">
    <property type="entry name" value="DUF3533"/>
</dbReference>
<dbReference type="AlphaFoldDB" id="A0A9P8PNY0"/>
<comment type="caution">
    <text evidence="4">The sequence shown here is derived from an EMBL/GenBank/DDBJ whole genome shotgun (WGS) entry which is preliminary data.</text>
</comment>
<dbReference type="PANTHER" id="PTHR34814:SF1">
    <property type="entry name" value="NITROSOGUANIDINE RESISTANCE PROTEIN SNG1"/>
    <property type="match status" value="1"/>
</dbReference>
<keyword evidence="5" id="KW-1185">Reference proteome</keyword>
<protein>
    <recommendedName>
        <fullName evidence="3">DUF3533 domain-containing protein</fullName>
    </recommendedName>
</protein>
<dbReference type="GO" id="GO:0016020">
    <property type="term" value="C:membrane"/>
    <property type="evidence" value="ECO:0007669"/>
    <property type="project" value="TreeGrafter"/>
</dbReference>
<feature type="transmembrane region" description="Helical" evidence="2">
    <location>
        <begin position="421"/>
        <end position="445"/>
    </location>
</feature>
<accession>A0A9P8PNY0</accession>
<evidence type="ECO:0000313" key="5">
    <source>
        <dbReference type="Proteomes" id="UP000774326"/>
    </source>
</evidence>
<sequence length="531" mass="61042">MSQYIPSESESQKAAEQNYFPSSQDVGGELYDTDNITKKFSRKSTNNITSVDDPNSKDHNVRQIKHSATETLAPHKSNEPTEKVGITHPFIRSFIPLLAYKFIKIQVLLACLIIGAFSLYWGALYDRPAHLVGLKMLVVNQDYYPDGIGSTVLDIIEQDYQKKGTWTVLNSAEEIQDFFKIDDVNNHNISELVLTEVHHRHYWSGTYIFPNATENQIQYYQNNQVNDTTPSVKFMYETGRDITSVTPYVVDTLQDIEGDFIQRFYQGMAANLTQSLTIQQKAEMVQSGTAFNLPYFFYLDYRPYDNNVLLAPLQVGLIYLIISSFFLVNFFNDVHGILIPYLRPGWYLLYRIAFNHINFLFVSIFICSVSAIYQVDFTRAFGKGGFCVYWMTTYLTLAAVGGANENMALLIFAFDPKLLSFWLISFVILNVSPSFSPMALTNVFYRYGYSMPIHHSNEIYKVIFMNLWKGQLGLNFGVLCAWIVLNTLLLPFILVIVARQMAKKQRISHEKNMDECRKKIEEEQKLQTTDV</sequence>
<feature type="compositionally biased region" description="Polar residues" evidence="1">
    <location>
        <begin position="1"/>
        <end position="25"/>
    </location>
</feature>
<dbReference type="Proteomes" id="UP000774326">
    <property type="component" value="Unassembled WGS sequence"/>
</dbReference>
<organism evidence="4 5">
    <name type="scientific">Wickerhamomyces pijperi</name>
    <name type="common">Yeast</name>
    <name type="synonym">Pichia pijperi</name>
    <dbReference type="NCBI Taxonomy" id="599730"/>
    <lineage>
        <taxon>Eukaryota</taxon>
        <taxon>Fungi</taxon>
        <taxon>Dikarya</taxon>
        <taxon>Ascomycota</taxon>
        <taxon>Saccharomycotina</taxon>
        <taxon>Saccharomycetes</taxon>
        <taxon>Phaffomycetales</taxon>
        <taxon>Wickerhamomycetaceae</taxon>
        <taxon>Wickerhamomyces</taxon>
    </lineage>
</organism>
<name>A0A9P8PNY0_WICPI</name>
<proteinExistence type="predicted"/>
<evidence type="ECO:0000256" key="1">
    <source>
        <dbReference type="SAM" id="MobiDB-lite"/>
    </source>
</evidence>
<feature type="domain" description="DUF3533" evidence="3">
    <location>
        <begin position="107"/>
        <end position="488"/>
    </location>
</feature>
<dbReference type="EMBL" id="JAEUBG010005439">
    <property type="protein sequence ID" value="KAH3674952.1"/>
    <property type="molecule type" value="Genomic_DNA"/>
</dbReference>
<dbReference type="OrthoDB" id="2140105at2759"/>